<evidence type="ECO:0000313" key="1">
    <source>
        <dbReference type="EMBL" id="RAH65555.1"/>
    </source>
</evidence>
<reference evidence="1" key="1">
    <citation type="submission" date="2018-02" db="EMBL/GenBank/DDBJ databases">
        <title>The genomes of Aspergillus section Nigri reveals drivers in fungal speciation.</title>
        <authorList>
            <consortium name="DOE Joint Genome Institute"/>
            <person name="Vesth T.C."/>
            <person name="Nybo J."/>
            <person name="Theobald S."/>
            <person name="Brandl J."/>
            <person name="Frisvad J.C."/>
            <person name="Nielsen K.F."/>
            <person name="Lyhne E.K."/>
            <person name="Kogle M.E."/>
            <person name="Kuo A."/>
            <person name="Riley R."/>
            <person name="Clum A."/>
            <person name="Nolan M."/>
            <person name="Lipzen A."/>
            <person name="Salamov A."/>
            <person name="Henrissat B."/>
            <person name="Wiebenga A."/>
            <person name="De vries R.P."/>
            <person name="Grigoriev I.V."/>
            <person name="Mortensen U.H."/>
            <person name="Andersen M.R."/>
            <person name="Baker S.E."/>
        </authorList>
    </citation>
    <scope>NUCLEOTIDE SEQUENCE</scope>
    <source>
        <strain evidence="1">CBS 121060</strain>
    </source>
</reference>
<evidence type="ECO:0000313" key="2">
    <source>
        <dbReference type="Proteomes" id="UP000249661"/>
    </source>
</evidence>
<accession>A0ACD1GW44</accession>
<proteinExistence type="predicted"/>
<protein>
    <submittedName>
        <fullName evidence="1">Uncharacterized protein</fullName>
    </submittedName>
</protein>
<dbReference type="EMBL" id="KZ824994">
    <property type="protein sequence ID" value="RAH65555.1"/>
    <property type="molecule type" value="Genomic_DNA"/>
</dbReference>
<keyword evidence="2" id="KW-1185">Reference proteome</keyword>
<dbReference type="Proteomes" id="UP000249661">
    <property type="component" value="Unassembled WGS sequence"/>
</dbReference>
<sequence>MELMHAVQSAAADWAVYQVVTTNTSEQITDEILKSALATRRSFQLVTKRKPSAEPKVRRDHEWKHMSLTRLWSWSRWPGAPLSDHALWLALRDLGRSRVLLRERPSIELSAALLSSICDGFGPANVEGIFREILTLRPNAVIPEDVLFSLTGPDWDDDKLASFQLLLTHEPQVPVTERVLEQAVALGFRSIHLLKSVLHARPSLQIKPSVICQVAYYKDSALGPEEYGKIMREALARSKGFPLGESEMLAIIAGCWPDSLGIILSERRDAVVTERVIAHLVDHRTPNWDCGANVPAFDLLLDRAGVSEARRPEWELRFPDLGGQCHHPQGEVSAPAGSSRIDSLFRNESDDEDEDDDKSESSV</sequence>
<name>A0ACD1GW44_9EURO</name>
<organism evidence="1 2">
    <name type="scientific">Aspergillus aculeatinus CBS 121060</name>
    <dbReference type="NCBI Taxonomy" id="1448322"/>
    <lineage>
        <taxon>Eukaryota</taxon>
        <taxon>Fungi</taxon>
        <taxon>Dikarya</taxon>
        <taxon>Ascomycota</taxon>
        <taxon>Pezizomycotina</taxon>
        <taxon>Eurotiomycetes</taxon>
        <taxon>Eurotiomycetidae</taxon>
        <taxon>Eurotiales</taxon>
        <taxon>Aspergillaceae</taxon>
        <taxon>Aspergillus</taxon>
        <taxon>Aspergillus subgen. Circumdati</taxon>
    </lineage>
</organism>
<gene>
    <name evidence="1" type="ORF">BO66DRAFT_462026</name>
</gene>